<comment type="similarity">
    <text evidence="1">Belongs to the Mg-chelatase subunits D/I family. ComM subfamily.</text>
</comment>
<dbReference type="GO" id="GO:0005524">
    <property type="term" value="F:ATP binding"/>
    <property type="evidence" value="ECO:0007669"/>
    <property type="project" value="UniProtKB-KW"/>
</dbReference>
<dbReference type="AlphaFoldDB" id="A0A0X8X6S5"/>
<dbReference type="KEGG" id="hhk:HH1059_25500"/>
<dbReference type="Gene3D" id="3.40.50.300">
    <property type="entry name" value="P-loop containing nucleotide triphosphate hydrolases"/>
    <property type="match status" value="1"/>
</dbReference>
<name>A0A0X8X6S5_HALHR</name>
<gene>
    <name evidence="5" type="primary">comM</name>
    <name evidence="5" type="ORF">HH1059_25500</name>
</gene>
<dbReference type="PANTHER" id="PTHR32039">
    <property type="entry name" value="MAGNESIUM-CHELATASE SUBUNIT CHLI"/>
    <property type="match status" value="1"/>
</dbReference>
<dbReference type="EMBL" id="AP017372">
    <property type="protein sequence ID" value="BAU56631.1"/>
    <property type="molecule type" value="Genomic_DNA"/>
</dbReference>
<accession>A0A0X8X6S5</accession>
<keyword evidence="2" id="KW-0547">Nucleotide-binding</keyword>
<evidence type="ECO:0000256" key="2">
    <source>
        <dbReference type="ARBA" id="ARBA00022741"/>
    </source>
</evidence>
<protein>
    <submittedName>
        <fullName evidence="5">MG(2+) CHELATASE FAMILY PROTEIN</fullName>
    </submittedName>
</protein>
<dbReference type="OrthoDB" id="9813147at2"/>
<dbReference type="GO" id="GO:0003677">
    <property type="term" value="F:DNA binding"/>
    <property type="evidence" value="ECO:0007669"/>
    <property type="project" value="InterPro"/>
</dbReference>
<dbReference type="InterPro" id="IPR001208">
    <property type="entry name" value="MCM_dom"/>
</dbReference>
<reference evidence="5" key="1">
    <citation type="submission" date="2016-02" db="EMBL/GenBank/DDBJ databases">
        <title>Halorhodospira halochloris DSM-1059 complete genome, version 2.</title>
        <authorList>
            <person name="Tsukatani Y."/>
        </authorList>
    </citation>
    <scope>NUCLEOTIDE SEQUENCE</scope>
    <source>
        <strain evidence="5">DSM 1059</strain>
    </source>
</reference>
<evidence type="ECO:0000256" key="3">
    <source>
        <dbReference type="ARBA" id="ARBA00022840"/>
    </source>
</evidence>
<dbReference type="PRINTS" id="PR01657">
    <property type="entry name" value="MCMFAMILY"/>
</dbReference>
<dbReference type="InterPro" id="IPR014721">
    <property type="entry name" value="Ribsml_uS5_D2-typ_fold_subgr"/>
</dbReference>
<dbReference type="Pfam" id="PF13541">
    <property type="entry name" value="ChlI"/>
    <property type="match status" value="1"/>
</dbReference>
<dbReference type="InterPro" id="IPR025158">
    <property type="entry name" value="Mg_chelat-rel_C"/>
</dbReference>
<proteinExistence type="inferred from homology"/>
<dbReference type="InterPro" id="IPR020568">
    <property type="entry name" value="Ribosomal_Su5_D2-typ_SF"/>
</dbReference>
<dbReference type="NCBIfam" id="TIGR00368">
    <property type="entry name" value="YifB family Mg chelatase-like AAA ATPase"/>
    <property type="match status" value="1"/>
</dbReference>
<keyword evidence="6" id="KW-1185">Reference proteome</keyword>
<dbReference type="Pfam" id="PF01078">
    <property type="entry name" value="Mg_chelatase"/>
    <property type="match status" value="1"/>
</dbReference>
<dbReference type="InterPro" id="IPR003593">
    <property type="entry name" value="AAA+_ATPase"/>
</dbReference>
<dbReference type="Gene3D" id="3.30.230.10">
    <property type="match status" value="1"/>
</dbReference>
<dbReference type="SMART" id="SM00382">
    <property type="entry name" value="AAA"/>
    <property type="match status" value="1"/>
</dbReference>
<dbReference type="Proteomes" id="UP000218890">
    <property type="component" value="Chromosome"/>
</dbReference>
<dbReference type="PANTHER" id="PTHR32039:SF7">
    <property type="entry name" value="COMPETENCE PROTEIN COMM"/>
    <property type="match status" value="1"/>
</dbReference>
<dbReference type="SUPFAM" id="SSF52540">
    <property type="entry name" value="P-loop containing nucleoside triphosphate hydrolases"/>
    <property type="match status" value="1"/>
</dbReference>
<sequence length="507" mass="53479">MTLAIAWARAAVGITAPEVRVEVHIAMGLPSLALVGLPRTEVRESRARVYSAITNSGFLFPSGRITVNMAPADLPKGGGRFDLAIAMGILAASGQVNGDIEHLEFVGELTLGGEIRSVGAVLTAAYAAREAAREIVVPVADSQEAALVHPFGTYPATRLCDILEHLSGRAALAPVGPCLTLSPAPLNLPDLAAIRGQSAPRRALEIAAAGGLNLLLSGPPGTGKSMLAERLPSLLPDLSEEHALEAAAVRSVSGEGLDISSWRRPQMRAPHHSLSTPALIGGGAHPPAPGEVSLAHRGVLFLDELPELPRTALEALREPLEVRRVTLSRSKGSVTYPAAFQLIAAMNPCPCGHYGDPTRQCRCSPEQVQRYRNKLSGPLLDRFDIAVEVPRLAPHELIQTPVAESSSSVASRVATARELAIERCGGIVADLDGEQLNHYCYLAKDASELLEQATDALGLSPRGLNRLLRVARTIADLAGGQDIDAAHLAEAINLRRGLDSGQWSTCS</sequence>
<dbReference type="Pfam" id="PF13335">
    <property type="entry name" value="Mg_chelatase_C"/>
    <property type="match status" value="1"/>
</dbReference>
<dbReference type="InterPro" id="IPR045006">
    <property type="entry name" value="CHLI-like"/>
</dbReference>
<evidence type="ECO:0000259" key="4">
    <source>
        <dbReference type="SMART" id="SM00382"/>
    </source>
</evidence>
<dbReference type="RefSeq" id="WP_096406745.1">
    <property type="nucleotide sequence ID" value="NZ_AP017372.2"/>
</dbReference>
<dbReference type="InterPro" id="IPR004482">
    <property type="entry name" value="Mg_chelat-rel"/>
</dbReference>
<keyword evidence="3" id="KW-0067">ATP-binding</keyword>
<dbReference type="InterPro" id="IPR000523">
    <property type="entry name" value="Mg_chelatse_chII-like_cat_dom"/>
</dbReference>
<feature type="domain" description="AAA+ ATPase" evidence="4">
    <location>
        <begin position="210"/>
        <end position="393"/>
    </location>
</feature>
<dbReference type="SUPFAM" id="SSF54211">
    <property type="entry name" value="Ribosomal protein S5 domain 2-like"/>
    <property type="match status" value="1"/>
</dbReference>
<evidence type="ECO:0000313" key="5">
    <source>
        <dbReference type="EMBL" id="BAU56631.1"/>
    </source>
</evidence>
<evidence type="ECO:0000256" key="1">
    <source>
        <dbReference type="ARBA" id="ARBA00006354"/>
    </source>
</evidence>
<organism evidence="5 6">
    <name type="scientific">Halorhodospira halochloris</name>
    <name type="common">Ectothiorhodospira halochloris</name>
    <dbReference type="NCBI Taxonomy" id="1052"/>
    <lineage>
        <taxon>Bacteria</taxon>
        <taxon>Pseudomonadati</taxon>
        <taxon>Pseudomonadota</taxon>
        <taxon>Gammaproteobacteria</taxon>
        <taxon>Chromatiales</taxon>
        <taxon>Ectothiorhodospiraceae</taxon>
        <taxon>Halorhodospira</taxon>
    </lineage>
</organism>
<evidence type="ECO:0000313" key="6">
    <source>
        <dbReference type="Proteomes" id="UP000218890"/>
    </source>
</evidence>
<dbReference type="InterPro" id="IPR027417">
    <property type="entry name" value="P-loop_NTPase"/>
</dbReference>